<protein>
    <submittedName>
        <fullName evidence="1">Uncharacterized protein</fullName>
    </submittedName>
</protein>
<dbReference type="EMBL" id="CP003125">
    <property type="protein sequence ID" value="AEV18596.1"/>
    <property type="molecule type" value="Genomic_DNA"/>
</dbReference>
<gene>
    <name evidence="1" type="ORF">GTCCBUS3UF5_12820</name>
</gene>
<dbReference type="Proteomes" id="UP000005636">
    <property type="component" value="Chromosome"/>
</dbReference>
<sequence length="37" mass="4033">MQSAPARFCRQGRLTAETTRTAPMAFCCQKAGRSSVL</sequence>
<keyword evidence="2" id="KW-1185">Reference proteome</keyword>
<evidence type="ECO:0000313" key="1">
    <source>
        <dbReference type="EMBL" id="AEV18596.1"/>
    </source>
</evidence>
<name>A0ABM5MFV9_GEOTH</name>
<accession>A0ABM5MFV9</accession>
<proteinExistence type="predicted"/>
<reference evidence="1 2" key="1">
    <citation type="submission" date="2011-11" db="EMBL/GenBank/DDBJ databases">
        <title>Complete genome sequence of thermophilic Geobacillus thermoleovorans CCB_US3_UF5.</title>
        <authorList>
            <person name="Muhd Sakaff M.K.L."/>
            <person name="Abdul Rahman A.Y."/>
            <person name="Saito J.A."/>
            <person name="Hou S."/>
            <person name="Alam M."/>
        </authorList>
    </citation>
    <scope>NUCLEOTIDE SEQUENCE [LARGE SCALE GENOMIC DNA]</scope>
    <source>
        <strain evidence="1 2">CCB_US3_UF5</strain>
    </source>
</reference>
<evidence type="ECO:0000313" key="2">
    <source>
        <dbReference type="Proteomes" id="UP000005636"/>
    </source>
</evidence>
<organism evidence="1 2">
    <name type="scientific">Geobacillus thermoleovorans CCB_US3_UF5</name>
    <dbReference type="NCBI Taxonomy" id="1111068"/>
    <lineage>
        <taxon>Bacteria</taxon>
        <taxon>Bacillati</taxon>
        <taxon>Bacillota</taxon>
        <taxon>Bacilli</taxon>
        <taxon>Bacillales</taxon>
        <taxon>Anoxybacillaceae</taxon>
        <taxon>Geobacillus</taxon>
        <taxon>Geobacillus thermoleovorans group</taxon>
    </lineage>
</organism>